<organism evidence="4 5">
    <name type="scientific">Desulfuromusa kysingii</name>
    <dbReference type="NCBI Taxonomy" id="37625"/>
    <lineage>
        <taxon>Bacteria</taxon>
        <taxon>Pseudomonadati</taxon>
        <taxon>Thermodesulfobacteriota</taxon>
        <taxon>Desulfuromonadia</taxon>
        <taxon>Desulfuromonadales</taxon>
        <taxon>Geopsychrobacteraceae</taxon>
        <taxon>Desulfuromusa</taxon>
    </lineage>
</organism>
<dbReference type="RefSeq" id="WP_092344386.1">
    <property type="nucleotide sequence ID" value="NZ_FNQN01000001.1"/>
</dbReference>
<dbReference type="SMART" id="SM00448">
    <property type="entry name" value="REC"/>
    <property type="match status" value="1"/>
</dbReference>
<keyword evidence="1 2" id="KW-0597">Phosphoprotein</keyword>
<dbReference type="OrthoDB" id="9786548at2"/>
<dbReference type="PANTHER" id="PTHR44591:SF3">
    <property type="entry name" value="RESPONSE REGULATORY DOMAIN-CONTAINING PROTEIN"/>
    <property type="match status" value="1"/>
</dbReference>
<dbReference type="EMBL" id="FNQN01000001">
    <property type="protein sequence ID" value="SDZ82967.1"/>
    <property type="molecule type" value="Genomic_DNA"/>
</dbReference>
<reference evidence="4 5" key="1">
    <citation type="submission" date="2016-10" db="EMBL/GenBank/DDBJ databases">
        <authorList>
            <person name="de Groot N.N."/>
        </authorList>
    </citation>
    <scope>NUCLEOTIDE SEQUENCE [LARGE SCALE GENOMIC DNA]</scope>
    <source>
        <strain evidence="4 5">DSM 7343</strain>
    </source>
</reference>
<gene>
    <name evidence="4" type="ORF">SAMN05660420_00514</name>
</gene>
<dbReference type="InterPro" id="IPR050595">
    <property type="entry name" value="Bact_response_regulator"/>
</dbReference>
<keyword evidence="5" id="KW-1185">Reference proteome</keyword>
<dbReference type="Pfam" id="PF00072">
    <property type="entry name" value="Response_reg"/>
    <property type="match status" value="1"/>
</dbReference>
<evidence type="ECO:0000259" key="3">
    <source>
        <dbReference type="PROSITE" id="PS50110"/>
    </source>
</evidence>
<feature type="domain" description="Response regulatory" evidence="3">
    <location>
        <begin position="15"/>
        <end position="123"/>
    </location>
</feature>
<proteinExistence type="predicted"/>
<dbReference type="GO" id="GO:0000160">
    <property type="term" value="P:phosphorelay signal transduction system"/>
    <property type="evidence" value="ECO:0007669"/>
    <property type="project" value="InterPro"/>
</dbReference>
<dbReference type="SUPFAM" id="SSF52172">
    <property type="entry name" value="CheY-like"/>
    <property type="match status" value="1"/>
</dbReference>
<evidence type="ECO:0000256" key="2">
    <source>
        <dbReference type="PROSITE-ProRule" id="PRU00169"/>
    </source>
</evidence>
<protein>
    <submittedName>
        <fullName evidence="4">Response regulator receiver domain-containing protein</fullName>
    </submittedName>
</protein>
<dbReference type="STRING" id="37625.SAMN05660420_00514"/>
<dbReference type="AlphaFoldDB" id="A0A1H3W7A9"/>
<dbReference type="InterPro" id="IPR001789">
    <property type="entry name" value="Sig_transdc_resp-reg_receiver"/>
</dbReference>
<evidence type="ECO:0000313" key="4">
    <source>
        <dbReference type="EMBL" id="SDZ82967.1"/>
    </source>
</evidence>
<dbReference type="Proteomes" id="UP000199409">
    <property type="component" value="Unassembled WGS sequence"/>
</dbReference>
<feature type="modified residue" description="4-aspartylphosphate" evidence="2">
    <location>
        <position position="64"/>
    </location>
</feature>
<dbReference type="PANTHER" id="PTHR44591">
    <property type="entry name" value="STRESS RESPONSE REGULATOR PROTEIN 1"/>
    <property type="match status" value="1"/>
</dbReference>
<name>A0A1H3W7A9_9BACT</name>
<evidence type="ECO:0000256" key="1">
    <source>
        <dbReference type="ARBA" id="ARBA00022553"/>
    </source>
</evidence>
<sequence length="154" mass="17644">MLAAKNEKMDVSHYKILVVDDNRTHLQLLNIWLRESGFTVVTVNSGYEALERFNHEDFDLVLTDVDMPGINGNILAQYIHNISKKTPVVALTASLCFDDSNFDLVINKPYELEGLVNSLQYVLQEKTSISYELNLKNRKVLYQLQGFEHGHQTD</sequence>
<accession>A0A1H3W7A9</accession>
<dbReference type="InterPro" id="IPR011006">
    <property type="entry name" value="CheY-like_superfamily"/>
</dbReference>
<evidence type="ECO:0000313" key="5">
    <source>
        <dbReference type="Proteomes" id="UP000199409"/>
    </source>
</evidence>
<dbReference type="CDD" id="cd00156">
    <property type="entry name" value="REC"/>
    <property type="match status" value="1"/>
</dbReference>
<dbReference type="PROSITE" id="PS50110">
    <property type="entry name" value="RESPONSE_REGULATORY"/>
    <property type="match status" value="1"/>
</dbReference>
<dbReference type="Gene3D" id="3.40.50.2300">
    <property type="match status" value="1"/>
</dbReference>